<reference evidence="3 4" key="1">
    <citation type="submission" date="2016-03" db="EMBL/GenBank/DDBJ databases">
        <title>Comparative genomics of the ectomycorrhizal sister species Rhizopogon vinicolor and Rhizopogon vesiculosus (Basidiomycota: Boletales) reveals a divergence of the mating type B locus.</title>
        <authorList>
            <person name="Mujic A.B."/>
            <person name="Kuo A."/>
            <person name="Tritt A."/>
            <person name="Lipzen A."/>
            <person name="Chen C."/>
            <person name="Johnson J."/>
            <person name="Sharma A."/>
            <person name="Barry K."/>
            <person name="Grigoriev I.V."/>
            <person name="Spatafora J.W."/>
        </authorList>
    </citation>
    <scope>NUCLEOTIDE SEQUENCE [LARGE SCALE GENOMIC DNA]</scope>
    <source>
        <strain evidence="3 4">AM-OR11-056</strain>
    </source>
</reference>
<dbReference type="OrthoDB" id="10255000at2759"/>
<accession>A0A1J8QHL9</accession>
<keyword evidence="4" id="KW-1185">Reference proteome</keyword>
<sequence length="372" mass="43237">MSEEHERLRDEEAAEREALEALATALKDKVSGLKSQLQDLQETCDQSLQDIHAHRARQEELARHVEDLVNEVKCEQEARESLEREFDDAEKTHESELRHERRALEDKDSALRSALDDLSRTQSLLSQRESNLEAVQKRASGHGAALEVDRLKRDVDRLEDELTRARRDVGDREGTTRDREDLIHKLQLEVSQLTTQLNTQTQARLSLSEKLDSTQGNLKTTEAELFSYRTKVNELEMRLSKDQRTLLNAENQYRDQLTERNTLPLTIYQYMDKILEVDKTPNQLLLSEEKMANVNPRMTSADQKWEARVKKYEAELKAGEEKYKRERQGAKERVLELENQLRNLERQNELAQKRSAQLDIVAEANTVAPRTR</sequence>
<gene>
    <name evidence="3" type="ORF">AZE42_11621</name>
</gene>
<dbReference type="AlphaFoldDB" id="A0A1J8QHL9"/>
<proteinExistence type="predicted"/>
<feature type="region of interest" description="Disordered" evidence="2">
    <location>
        <begin position="80"/>
        <end position="104"/>
    </location>
</feature>
<organism evidence="3 4">
    <name type="scientific">Rhizopogon vesiculosus</name>
    <dbReference type="NCBI Taxonomy" id="180088"/>
    <lineage>
        <taxon>Eukaryota</taxon>
        <taxon>Fungi</taxon>
        <taxon>Dikarya</taxon>
        <taxon>Basidiomycota</taxon>
        <taxon>Agaricomycotina</taxon>
        <taxon>Agaricomycetes</taxon>
        <taxon>Agaricomycetidae</taxon>
        <taxon>Boletales</taxon>
        <taxon>Suillineae</taxon>
        <taxon>Rhizopogonaceae</taxon>
        <taxon>Rhizopogon</taxon>
    </lineage>
</organism>
<dbReference type="Proteomes" id="UP000183567">
    <property type="component" value="Unassembled WGS sequence"/>
</dbReference>
<evidence type="ECO:0000313" key="3">
    <source>
        <dbReference type="EMBL" id="OJA13113.1"/>
    </source>
</evidence>
<dbReference type="EMBL" id="LVVM01004359">
    <property type="protein sequence ID" value="OJA13113.1"/>
    <property type="molecule type" value="Genomic_DNA"/>
</dbReference>
<comment type="caution">
    <text evidence="3">The sequence shown here is derived from an EMBL/GenBank/DDBJ whole genome shotgun (WGS) entry which is preliminary data.</text>
</comment>
<feature type="coiled-coil region" evidence="1">
    <location>
        <begin position="302"/>
        <end position="361"/>
    </location>
</feature>
<name>A0A1J8QHL9_9AGAM</name>
<dbReference type="STRING" id="180088.A0A1J8QHL9"/>
<evidence type="ECO:0000256" key="2">
    <source>
        <dbReference type="SAM" id="MobiDB-lite"/>
    </source>
</evidence>
<evidence type="ECO:0000256" key="1">
    <source>
        <dbReference type="SAM" id="Coils"/>
    </source>
</evidence>
<keyword evidence="1" id="KW-0175">Coiled coil</keyword>
<protein>
    <submittedName>
        <fullName evidence="3">Uncharacterized protein</fullName>
    </submittedName>
</protein>
<feature type="coiled-coil region" evidence="1">
    <location>
        <begin position="141"/>
        <end position="252"/>
    </location>
</feature>
<evidence type="ECO:0000313" key="4">
    <source>
        <dbReference type="Proteomes" id="UP000183567"/>
    </source>
</evidence>